<dbReference type="Proteomes" id="UP000078560">
    <property type="component" value="Unassembled WGS sequence"/>
</dbReference>
<evidence type="ECO:0000313" key="2">
    <source>
        <dbReference type="Proteomes" id="UP000078560"/>
    </source>
</evidence>
<protein>
    <submittedName>
        <fullName evidence="1">Uncharacterized protein</fullName>
    </submittedName>
</protein>
<dbReference type="AlphaFoldDB" id="A0A1A8VJB9"/>
<accession>A0A1A8VJB9</accession>
<gene>
    <name evidence="1" type="ORF">POVCU2_0006120</name>
</gene>
<proteinExistence type="predicted"/>
<name>A0A1A8VJB9_PLAOA</name>
<sequence>MDLGLLILSCDASQNYEKIKVDLLSNKAERVKAQVANKRGRKGKTTLNINDRDDLATTKVMLETESGAVAAAVTSSVSPSMTWDAMLVPKRKEHIQYENGLYIRSSTAPYTARTITLVA</sequence>
<dbReference type="EMBL" id="FLQU01000085">
    <property type="protein sequence ID" value="SBS80591.1"/>
    <property type="molecule type" value="Genomic_DNA"/>
</dbReference>
<evidence type="ECO:0000313" key="1">
    <source>
        <dbReference type="EMBL" id="SBS80591.1"/>
    </source>
</evidence>
<reference evidence="2" key="1">
    <citation type="submission" date="2016-05" db="EMBL/GenBank/DDBJ databases">
        <authorList>
            <person name="Naeem Raeece"/>
        </authorList>
    </citation>
    <scope>NUCLEOTIDE SEQUENCE [LARGE SCALE GENOMIC DNA]</scope>
</reference>
<organism evidence="1 2">
    <name type="scientific">Plasmodium ovale curtisi</name>
    <dbReference type="NCBI Taxonomy" id="864141"/>
    <lineage>
        <taxon>Eukaryota</taxon>
        <taxon>Sar</taxon>
        <taxon>Alveolata</taxon>
        <taxon>Apicomplexa</taxon>
        <taxon>Aconoidasida</taxon>
        <taxon>Haemosporida</taxon>
        <taxon>Plasmodiidae</taxon>
        <taxon>Plasmodium</taxon>
        <taxon>Plasmodium (Plasmodium)</taxon>
    </lineage>
</organism>